<accession>A0ABD5WX23</accession>
<dbReference type="RefSeq" id="WP_382210332.1">
    <property type="nucleotide sequence ID" value="NZ_JBHSZH010000005.1"/>
</dbReference>
<evidence type="ECO:0000313" key="1">
    <source>
        <dbReference type="EMBL" id="MFC7082408.1"/>
    </source>
</evidence>
<dbReference type="Proteomes" id="UP001596407">
    <property type="component" value="Unassembled WGS sequence"/>
</dbReference>
<gene>
    <name evidence="1" type="ORF">ACFQJ6_22315</name>
</gene>
<reference evidence="1 2" key="1">
    <citation type="journal article" date="2019" name="Int. J. Syst. Evol. Microbiol.">
        <title>The Global Catalogue of Microorganisms (GCM) 10K type strain sequencing project: providing services to taxonomists for standard genome sequencing and annotation.</title>
        <authorList>
            <consortium name="The Broad Institute Genomics Platform"/>
            <consortium name="The Broad Institute Genome Sequencing Center for Infectious Disease"/>
            <person name="Wu L."/>
            <person name="Ma J."/>
        </authorList>
    </citation>
    <scope>NUCLEOTIDE SEQUENCE [LARGE SCALE GENOMIC DNA]</scope>
    <source>
        <strain evidence="1 2">DT72</strain>
    </source>
</reference>
<name>A0ABD5WX23_9EURY</name>
<dbReference type="AlphaFoldDB" id="A0ABD5WX23"/>
<protein>
    <recommendedName>
        <fullName evidence="3">Secreted protein</fullName>
    </recommendedName>
</protein>
<evidence type="ECO:0008006" key="3">
    <source>
        <dbReference type="Google" id="ProtNLM"/>
    </source>
</evidence>
<organism evidence="1 2">
    <name type="scientific">Halorussus caseinilyticus</name>
    <dbReference type="NCBI Taxonomy" id="3034025"/>
    <lineage>
        <taxon>Archaea</taxon>
        <taxon>Methanobacteriati</taxon>
        <taxon>Methanobacteriota</taxon>
        <taxon>Stenosarchaea group</taxon>
        <taxon>Halobacteria</taxon>
        <taxon>Halobacteriales</taxon>
        <taxon>Haladaptataceae</taxon>
        <taxon>Halorussus</taxon>
    </lineage>
</organism>
<proteinExistence type="predicted"/>
<evidence type="ECO:0000313" key="2">
    <source>
        <dbReference type="Proteomes" id="UP001596407"/>
    </source>
</evidence>
<keyword evidence="2" id="KW-1185">Reference proteome</keyword>
<sequence>MFLKKAALAGFVTTVGTGTAYANESGGKSAEELAREVENADDPEEAFRRLSKGEQKKVVRYLTVTDHRVEVTDGNGNALTTEDASAMASGCKSVTANWIGVNGSGEELYRYNQQVDWCYDGSTVSNTYRRRWGDTDSAFWQFVGHKDNTERGGDGNSFYESWTQGHFRLCAGGNIGCVQHTYPWIETFVRSDGSYTTDSNEGSQL</sequence>
<comment type="caution">
    <text evidence="1">The sequence shown here is derived from an EMBL/GenBank/DDBJ whole genome shotgun (WGS) entry which is preliminary data.</text>
</comment>
<dbReference type="EMBL" id="JBHSZH010000005">
    <property type="protein sequence ID" value="MFC7082408.1"/>
    <property type="molecule type" value="Genomic_DNA"/>
</dbReference>